<keyword evidence="1" id="KW-0472">Membrane</keyword>
<feature type="region of interest" description="Disordered" evidence="2">
    <location>
        <begin position="193"/>
        <end position="216"/>
    </location>
</feature>
<dbReference type="Pfam" id="PF18708">
    <property type="entry name" value="MapZ_C2"/>
    <property type="match status" value="1"/>
</dbReference>
<organism evidence="5 6">
    <name type="scientific">Streptococcus loxodontisalivarius</name>
    <dbReference type="NCBI Taxonomy" id="1349415"/>
    <lineage>
        <taxon>Bacteria</taxon>
        <taxon>Bacillati</taxon>
        <taxon>Bacillota</taxon>
        <taxon>Bacilli</taxon>
        <taxon>Lactobacillales</taxon>
        <taxon>Streptococcaceae</taxon>
        <taxon>Streptococcus</taxon>
    </lineage>
</organism>
<protein>
    <recommendedName>
        <fullName evidence="1">Mid-cell-anchored protein Z</fullName>
    </recommendedName>
</protein>
<name>A0ABS2PQG9_9STRE</name>
<evidence type="ECO:0000256" key="1">
    <source>
        <dbReference type="HAMAP-Rule" id="MF_01941"/>
    </source>
</evidence>
<dbReference type="RefSeq" id="WP_239548818.1">
    <property type="nucleotide sequence ID" value="NZ_JAFBEH010000007.1"/>
</dbReference>
<comment type="caution">
    <text evidence="5">The sequence shown here is derived from an EMBL/GenBank/DDBJ whole genome shotgun (WGS) entry which is preliminary data.</text>
</comment>
<feature type="transmembrane region" description="Helical" evidence="1">
    <location>
        <begin position="165"/>
        <end position="187"/>
    </location>
</feature>
<comment type="similarity">
    <text evidence="1">Belongs to the MapZ family.</text>
</comment>
<evidence type="ECO:0000313" key="6">
    <source>
        <dbReference type="Proteomes" id="UP000697472"/>
    </source>
</evidence>
<keyword evidence="1" id="KW-0812">Transmembrane</keyword>
<evidence type="ECO:0000256" key="2">
    <source>
        <dbReference type="SAM" id="MobiDB-lite"/>
    </source>
</evidence>
<dbReference type="Proteomes" id="UP000697472">
    <property type="component" value="Unassembled WGS sequence"/>
</dbReference>
<keyword evidence="1" id="KW-1003">Cell membrane</keyword>
<dbReference type="InterPro" id="IPR040532">
    <property type="entry name" value="MapZ_C2"/>
</dbReference>
<gene>
    <name evidence="1" type="primary">mapZ</name>
    <name evidence="5" type="ORF">JOC28_000524</name>
</gene>
<comment type="subcellular location">
    <subcellularLocation>
        <location evidence="1">Cell membrane</location>
        <topology evidence="1">Single-pass membrane protein</topology>
    </subcellularLocation>
    <text evidence="1">In newborn cells, forms a ring positioned at mid-cell. Soon after cell division starts and the cells begin elongating, the ring splits into two rings that, as elongation proceeds, move along and mark the future division sites.</text>
</comment>
<feature type="compositionally biased region" description="Polar residues" evidence="2">
    <location>
        <begin position="126"/>
        <end position="136"/>
    </location>
</feature>
<feature type="compositionally biased region" description="Low complexity" evidence="2">
    <location>
        <begin position="193"/>
        <end position="213"/>
    </location>
</feature>
<proteinExistence type="inferred from homology"/>
<keyword evidence="1" id="KW-0131">Cell cycle</keyword>
<sequence>MTTENDNLDFEKAKDMTVEEAVKKSEELKAGITEDDSILDKYIKQNREQVEAQKFENTDIDSLDTASLDNFIKKQREELAASGLLENASDDVKEVAEEVISGASTESAKADLEETIVAETALIPETESSQAAAETNNVKEETESESASILLGDAEDTPVYKNKKVIFGSLAAIIVAIFAVAFGLNALNSSNQTASSSSSSSASSSSSSSSSTSDAKANNDAFTTLYDSFYTDSNKTALKNSSFSSLSDLEAALEKLKDTDYYDAAKKKYDALKSQIEAIQTVNGLFEAEAIVDGTYNSSVAVKAGANFDSLPSSVLNTGNATTDSLIQTAIAGGRSLQAGTATTTAAASSQADQASQAASDTTTAATSSAASASTGSATTTTTPSVSAATSYGITSYDVSTLQRDKSRVPYNDAAIADSSNSAWTFGEGVLEKIVATSQARGYITGNNYILERVNIINGNGYYNMFKPDGTYLFSINAKTGYFVGNAAGNSDALDY</sequence>
<dbReference type="InterPro" id="IPR041295">
    <property type="entry name" value="MapZ_EC1"/>
</dbReference>
<keyword evidence="1" id="KW-1133">Transmembrane helix</keyword>
<dbReference type="HAMAP" id="MF_01941">
    <property type="entry name" value="MapZ"/>
    <property type="match status" value="1"/>
</dbReference>
<evidence type="ECO:0000313" key="5">
    <source>
        <dbReference type="EMBL" id="MBM7642230.1"/>
    </source>
</evidence>
<accession>A0ABS2PQG9</accession>
<evidence type="ECO:0000259" key="3">
    <source>
        <dbReference type="Pfam" id="PF18041"/>
    </source>
</evidence>
<dbReference type="EMBL" id="JAFBEH010000007">
    <property type="protein sequence ID" value="MBM7642230.1"/>
    <property type="molecule type" value="Genomic_DNA"/>
</dbReference>
<reference evidence="5 6" key="1">
    <citation type="submission" date="2021-01" db="EMBL/GenBank/DDBJ databases">
        <title>Genomic Encyclopedia of Type Strains, Phase IV (KMG-IV): sequencing the most valuable type-strain genomes for metagenomic binning, comparative biology and taxonomic classification.</title>
        <authorList>
            <person name="Goeker M."/>
        </authorList>
    </citation>
    <scope>NUCLEOTIDE SEQUENCE [LARGE SCALE GENOMIC DNA]</scope>
    <source>
        <strain evidence="5 6">DSM 27382</strain>
    </source>
</reference>
<comment type="function">
    <text evidence="1">Early cell division protein that marks the future cell division site and supports proper FtsZ ring positioning.</text>
</comment>
<feature type="region of interest" description="Disordered" evidence="2">
    <location>
        <begin position="126"/>
        <end position="150"/>
    </location>
</feature>
<feature type="domain" description="MapZ extracellular" evidence="3">
    <location>
        <begin position="203"/>
        <end position="332"/>
    </location>
</feature>
<evidence type="ECO:0000259" key="4">
    <source>
        <dbReference type="Pfam" id="PF18708"/>
    </source>
</evidence>
<dbReference type="Pfam" id="PF18041">
    <property type="entry name" value="MapZ_EC1"/>
    <property type="match status" value="1"/>
</dbReference>
<feature type="domain" description="MapZ extracellular C-terminal" evidence="4">
    <location>
        <begin position="408"/>
        <end position="486"/>
    </location>
</feature>
<keyword evidence="1" id="KW-0132">Cell division</keyword>
<keyword evidence="6" id="KW-1185">Reference proteome</keyword>
<comment type="subunit">
    <text evidence="1">Interacts with FtsZ.</text>
</comment>
<dbReference type="InterPro" id="IPR030858">
    <property type="entry name" value="MapZ"/>
</dbReference>